<dbReference type="Proteomes" id="UP000071778">
    <property type="component" value="Chromosome"/>
</dbReference>
<sequence length="87" mass="9826">MNYAPTSCQVATTLPCESLAAQSRSERLAQAFGQVAIQVSNWWQQRLLTPSAQPPINMSEMSDHLLRDIGYIDVLPPRKQSNLRRDQ</sequence>
<keyword evidence="2" id="KW-1185">Reference proteome</keyword>
<gene>
    <name evidence="1" type="ORF">CAter282_0074</name>
</gene>
<dbReference type="OrthoDB" id="8778798at2"/>
<organism evidence="1 2">
    <name type="scientific">Collimonas arenae</name>
    <dbReference type="NCBI Taxonomy" id="279058"/>
    <lineage>
        <taxon>Bacteria</taxon>
        <taxon>Pseudomonadati</taxon>
        <taxon>Pseudomonadota</taxon>
        <taxon>Betaproteobacteria</taxon>
        <taxon>Burkholderiales</taxon>
        <taxon>Oxalobacteraceae</taxon>
        <taxon>Collimonas</taxon>
    </lineage>
</organism>
<accession>A0A127PJP8</accession>
<dbReference type="AlphaFoldDB" id="A0A127PJP8"/>
<proteinExistence type="predicted"/>
<evidence type="ECO:0000313" key="2">
    <source>
        <dbReference type="Proteomes" id="UP000071778"/>
    </source>
</evidence>
<protein>
    <submittedName>
        <fullName evidence="1">Uncharacterized protein</fullName>
    </submittedName>
</protein>
<name>A0A127PJP8_9BURK</name>
<dbReference type="EMBL" id="CP013235">
    <property type="protein sequence ID" value="AMP07899.1"/>
    <property type="molecule type" value="Genomic_DNA"/>
</dbReference>
<dbReference type="RefSeq" id="WP_061536869.1">
    <property type="nucleotide sequence ID" value="NZ_CP013233.1"/>
</dbReference>
<evidence type="ECO:0000313" key="1">
    <source>
        <dbReference type="EMBL" id="AMP07899.1"/>
    </source>
</evidence>
<reference evidence="1 2" key="1">
    <citation type="submission" date="2015-11" db="EMBL/GenBank/DDBJ databases">
        <title>Exploring the genomic traits of fungus-feeding bacterial genus Collimonas.</title>
        <authorList>
            <person name="Song C."/>
            <person name="Schmidt R."/>
            <person name="de Jager V."/>
            <person name="Krzyzanowska D."/>
            <person name="Jongedijk E."/>
            <person name="Cankar K."/>
            <person name="Beekwilder J."/>
            <person name="van Veen A."/>
            <person name="de Boer W."/>
            <person name="van Veen J.A."/>
            <person name="Garbeva P."/>
        </authorList>
    </citation>
    <scope>NUCLEOTIDE SEQUENCE [LARGE SCALE GENOMIC DNA]</scope>
    <source>
        <strain evidence="1 2">Ter282</strain>
    </source>
</reference>
<dbReference type="PATRIC" id="fig|279058.17.peg.81"/>